<dbReference type="GO" id="GO:0003735">
    <property type="term" value="F:structural constituent of ribosome"/>
    <property type="evidence" value="ECO:0007669"/>
    <property type="project" value="InterPro"/>
</dbReference>
<dbReference type="Gene3D" id="3.30.230.10">
    <property type="match status" value="1"/>
</dbReference>
<dbReference type="Proteomes" id="UP000236846">
    <property type="component" value="Unassembled WGS sequence"/>
</dbReference>
<dbReference type="NCBIfam" id="NF001099">
    <property type="entry name" value="PRK00132.1"/>
    <property type="match status" value="1"/>
</dbReference>
<dbReference type="InterPro" id="IPR020568">
    <property type="entry name" value="Ribosomal_Su5_D2-typ_SF"/>
</dbReference>
<organism evidence="8 9">
    <name type="scientific">Candidatus Brennerbacteria bacterium CG11_big_fil_rev_8_21_14_0_20_43_10</name>
    <dbReference type="NCBI Taxonomy" id="1974523"/>
    <lineage>
        <taxon>Bacteria</taxon>
        <taxon>Candidatus Brenneribacteriota</taxon>
    </lineage>
</organism>
<dbReference type="PROSITE" id="PS00360">
    <property type="entry name" value="RIBOSOMAL_S9"/>
    <property type="match status" value="1"/>
</dbReference>
<comment type="similarity">
    <text evidence="1 5 6">Belongs to the universal ribosomal protein uS9 family.</text>
</comment>
<dbReference type="InterPro" id="IPR000754">
    <property type="entry name" value="Ribosomal_uS9"/>
</dbReference>
<protein>
    <recommendedName>
        <fullName evidence="4 5">Small ribosomal subunit protein uS9</fullName>
    </recommendedName>
</protein>
<evidence type="ECO:0000313" key="8">
    <source>
        <dbReference type="EMBL" id="PIR26600.1"/>
    </source>
</evidence>
<dbReference type="PANTHER" id="PTHR21569">
    <property type="entry name" value="RIBOSOMAL PROTEIN S9"/>
    <property type="match status" value="1"/>
</dbReference>
<keyword evidence="3 5" id="KW-0687">Ribonucleoprotein</keyword>
<evidence type="ECO:0000256" key="3">
    <source>
        <dbReference type="ARBA" id="ARBA00023274"/>
    </source>
</evidence>
<dbReference type="AlphaFoldDB" id="A0A2H0PX48"/>
<dbReference type="Pfam" id="PF00380">
    <property type="entry name" value="Ribosomal_S9"/>
    <property type="match status" value="1"/>
</dbReference>
<evidence type="ECO:0000256" key="6">
    <source>
        <dbReference type="RuleBase" id="RU003815"/>
    </source>
</evidence>
<evidence type="ECO:0000256" key="2">
    <source>
        <dbReference type="ARBA" id="ARBA00022980"/>
    </source>
</evidence>
<sequence>MATKKIKSESKKYIRAKGTRKRAVAVVRLMEHGADITINKKSVNAYFPVFELQKIVFEPLRVLGLEGKVGVNITTKGGGMRGQAEAIRHALSRALVKMKQEHRTILKKAKLLTRDAREKERKKFGLKRARKAPQWGKR</sequence>
<evidence type="ECO:0000256" key="1">
    <source>
        <dbReference type="ARBA" id="ARBA00005251"/>
    </source>
</evidence>
<dbReference type="HAMAP" id="MF_00532_B">
    <property type="entry name" value="Ribosomal_uS9_B"/>
    <property type="match status" value="1"/>
</dbReference>
<evidence type="ECO:0000313" key="9">
    <source>
        <dbReference type="Proteomes" id="UP000236846"/>
    </source>
</evidence>
<dbReference type="GO" id="GO:0003723">
    <property type="term" value="F:RNA binding"/>
    <property type="evidence" value="ECO:0007669"/>
    <property type="project" value="TreeGrafter"/>
</dbReference>
<reference evidence="8 9" key="1">
    <citation type="submission" date="2017-09" db="EMBL/GenBank/DDBJ databases">
        <title>Depth-based differentiation of microbial function through sediment-hosted aquifers and enrichment of novel symbionts in the deep terrestrial subsurface.</title>
        <authorList>
            <person name="Probst A.J."/>
            <person name="Ladd B."/>
            <person name="Jarett J.K."/>
            <person name="Geller-Mcgrath D.E."/>
            <person name="Sieber C.M."/>
            <person name="Emerson J.B."/>
            <person name="Anantharaman K."/>
            <person name="Thomas B.C."/>
            <person name="Malmstrom R."/>
            <person name="Stieglmeier M."/>
            <person name="Klingl A."/>
            <person name="Woyke T."/>
            <person name="Ryan C.M."/>
            <person name="Banfield J.F."/>
        </authorList>
    </citation>
    <scope>NUCLEOTIDE SEQUENCE [LARGE SCALE GENOMIC DNA]</scope>
    <source>
        <strain evidence="8">CG11_big_fil_rev_8_21_14_0_20_43_10</strain>
    </source>
</reference>
<feature type="compositionally biased region" description="Basic residues" evidence="7">
    <location>
        <begin position="124"/>
        <end position="138"/>
    </location>
</feature>
<keyword evidence="2 5" id="KW-0689">Ribosomal protein</keyword>
<dbReference type="SUPFAM" id="SSF54211">
    <property type="entry name" value="Ribosomal protein S5 domain 2-like"/>
    <property type="match status" value="1"/>
</dbReference>
<dbReference type="GO" id="GO:0005737">
    <property type="term" value="C:cytoplasm"/>
    <property type="evidence" value="ECO:0007669"/>
    <property type="project" value="UniProtKB-ARBA"/>
</dbReference>
<proteinExistence type="inferred from homology"/>
<feature type="region of interest" description="Disordered" evidence="7">
    <location>
        <begin position="117"/>
        <end position="138"/>
    </location>
</feature>
<dbReference type="InterPro" id="IPR020574">
    <property type="entry name" value="Ribosomal_uS9_CS"/>
</dbReference>
<gene>
    <name evidence="5" type="primary">rpsI</name>
    <name evidence="8" type="ORF">COV41_01050</name>
</gene>
<dbReference type="PANTHER" id="PTHR21569:SF1">
    <property type="entry name" value="SMALL RIBOSOMAL SUBUNIT PROTEIN US9M"/>
    <property type="match status" value="1"/>
</dbReference>
<evidence type="ECO:0000256" key="5">
    <source>
        <dbReference type="HAMAP-Rule" id="MF_00532"/>
    </source>
</evidence>
<accession>A0A2H0PX48</accession>
<dbReference type="EMBL" id="PCXE01000017">
    <property type="protein sequence ID" value="PIR26600.1"/>
    <property type="molecule type" value="Genomic_DNA"/>
</dbReference>
<comment type="caution">
    <text evidence="8">The sequence shown here is derived from an EMBL/GenBank/DDBJ whole genome shotgun (WGS) entry which is preliminary data.</text>
</comment>
<evidence type="ECO:0000256" key="7">
    <source>
        <dbReference type="SAM" id="MobiDB-lite"/>
    </source>
</evidence>
<dbReference type="GO" id="GO:0015935">
    <property type="term" value="C:small ribosomal subunit"/>
    <property type="evidence" value="ECO:0007669"/>
    <property type="project" value="TreeGrafter"/>
</dbReference>
<dbReference type="InterPro" id="IPR023035">
    <property type="entry name" value="Ribosomal_uS9_bac/plastid"/>
</dbReference>
<name>A0A2H0PX48_9BACT</name>
<evidence type="ECO:0000256" key="4">
    <source>
        <dbReference type="ARBA" id="ARBA00035259"/>
    </source>
</evidence>
<dbReference type="InterPro" id="IPR014721">
    <property type="entry name" value="Ribsml_uS5_D2-typ_fold_subgr"/>
</dbReference>
<dbReference type="GO" id="GO:0006412">
    <property type="term" value="P:translation"/>
    <property type="evidence" value="ECO:0007669"/>
    <property type="project" value="UniProtKB-UniRule"/>
</dbReference>